<dbReference type="PROSITE" id="PS01108">
    <property type="entry name" value="RIBOSOMAL_L24"/>
    <property type="match status" value="1"/>
</dbReference>
<evidence type="ECO:0000256" key="7">
    <source>
        <dbReference type="SAM" id="MobiDB-lite"/>
    </source>
</evidence>
<dbReference type="GO" id="GO:1990904">
    <property type="term" value="C:ribonucleoprotein complex"/>
    <property type="evidence" value="ECO:0007669"/>
    <property type="project" value="UniProtKB-KW"/>
</dbReference>
<dbReference type="Proteomes" id="UP000176997">
    <property type="component" value="Unassembled WGS sequence"/>
</dbReference>
<protein>
    <recommendedName>
        <fullName evidence="4 5">Large ribosomal subunit protein uL24</fullName>
    </recommendedName>
</protein>
<organism evidence="9 10">
    <name type="scientific">Candidatus Yonathbacteria bacterium RIFCSPHIGHO2_01_FULL_51_10</name>
    <dbReference type="NCBI Taxonomy" id="1802723"/>
    <lineage>
        <taxon>Bacteria</taxon>
        <taxon>Candidatus Yonathiibacteriota</taxon>
    </lineage>
</organism>
<dbReference type="EMBL" id="MHUS01000007">
    <property type="protein sequence ID" value="OHA81889.1"/>
    <property type="molecule type" value="Genomic_DNA"/>
</dbReference>
<dbReference type="InterPro" id="IPR003256">
    <property type="entry name" value="Ribosomal_uL24"/>
</dbReference>
<dbReference type="GO" id="GO:0003735">
    <property type="term" value="F:structural constituent of ribosome"/>
    <property type="evidence" value="ECO:0007669"/>
    <property type="project" value="InterPro"/>
</dbReference>
<dbReference type="CDD" id="cd06089">
    <property type="entry name" value="KOW_RPL26"/>
    <property type="match status" value="1"/>
</dbReference>
<evidence type="ECO:0000313" key="9">
    <source>
        <dbReference type="EMBL" id="OHA81889.1"/>
    </source>
</evidence>
<dbReference type="GO" id="GO:0005840">
    <property type="term" value="C:ribosome"/>
    <property type="evidence" value="ECO:0007669"/>
    <property type="project" value="UniProtKB-KW"/>
</dbReference>
<proteinExistence type="inferred from homology"/>
<dbReference type="InterPro" id="IPR014722">
    <property type="entry name" value="Rib_uL2_dom2"/>
</dbReference>
<feature type="domain" description="KOW" evidence="8">
    <location>
        <begin position="2"/>
        <end position="29"/>
    </location>
</feature>
<evidence type="ECO:0000256" key="4">
    <source>
        <dbReference type="ARBA" id="ARBA00035206"/>
    </source>
</evidence>
<dbReference type="AlphaFoldDB" id="A0A1G2SB27"/>
<name>A0A1G2SB27_9BACT</name>
<keyword evidence="3 5" id="KW-0687">Ribonucleoprotein</keyword>
<reference evidence="9 10" key="1">
    <citation type="journal article" date="2016" name="Nat. Commun.">
        <title>Thousands of microbial genomes shed light on interconnected biogeochemical processes in an aquifer system.</title>
        <authorList>
            <person name="Anantharaman K."/>
            <person name="Brown C.T."/>
            <person name="Hug L.A."/>
            <person name="Sharon I."/>
            <person name="Castelle C.J."/>
            <person name="Probst A.J."/>
            <person name="Thomas B.C."/>
            <person name="Singh A."/>
            <person name="Wilkins M.J."/>
            <person name="Karaoz U."/>
            <person name="Brodie E.L."/>
            <person name="Williams K.H."/>
            <person name="Hubbard S.S."/>
            <person name="Banfield J.F."/>
        </authorList>
    </citation>
    <scope>NUCLEOTIDE SEQUENCE [LARGE SCALE GENOMIC DNA]</scope>
</reference>
<evidence type="ECO:0000313" key="10">
    <source>
        <dbReference type="Proteomes" id="UP000176997"/>
    </source>
</evidence>
<evidence type="ECO:0000256" key="2">
    <source>
        <dbReference type="ARBA" id="ARBA00022980"/>
    </source>
</evidence>
<dbReference type="InterPro" id="IPR057264">
    <property type="entry name" value="Ribosomal_uL24_C"/>
</dbReference>
<dbReference type="Pfam" id="PF17136">
    <property type="entry name" value="ribosomal_L24"/>
    <property type="match status" value="1"/>
</dbReference>
<dbReference type="SMART" id="SM00739">
    <property type="entry name" value="KOW"/>
    <property type="match status" value="1"/>
</dbReference>
<evidence type="ECO:0000256" key="5">
    <source>
        <dbReference type="HAMAP-Rule" id="MF_01326"/>
    </source>
</evidence>
<evidence type="ECO:0000256" key="3">
    <source>
        <dbReference type="ARBA" id="ARBA00023274"/>
    </source>
</evidence>
<dbReference type="InterPro" id="IPR005824">
    <property type="entry name" value="KOW"/>
</dbReference>
<dbReference type="InterPro" id="IPR041988">
    <property type="entry name" value="Ribosomal_uL24_KOW"/>
</dbReference>
<dbReference type="Gene3D" id="2.30.30.30">
    <property type="match status" value="1"/>
</dbReference>
<gene>
    <name evidence="5" type="primary">rplX</name>
    <name evidence="9" type="ORF">A2675_01975</name>
</gene>
<keyword evidence="2 5" id="KW-0689">Ribosomal protein</keyword>
<comment type="subunit">
    <text evidence="5">Part of the 50S ribosomal subunit.</text>
</comment>
<dbReference type="Pfam" id="PF00467">
    <property type="entry name" value="KOW"/>
    <property type="match status" value="1"/>
</dbReference>
<dbReference type="InterPro" id="IPR008991">
    <property type="entry name" value="Translation_prot_SH3-like_sf"/>
</dbReference>
<comment type="function">
    <text evidence="5">One of two assembly initiator proteins, it binds directly to the 5'-end of the 23S rRNA, where it nucleates assembly of the 50S subunit.</text>
</comment>
<dbReference type="SUPFAM" id="SSF50104">
    <property type="entry name" value="Translation proteins SH3-like domain"/>
    <property type="match status" value="1"/>
</dbReference>
<evidence type="ECO:0000256" key="1">
    <source>
        <dbReference type="ARBA" id="ARBA00010618"/>
    </source>
</evidence>
<sequence length="101" mass="10927">MNIKKGDTVIIVTGKDKGKKGKVLEAFPLRSRVVVEGANIRKRHVRARRTGTKGQTVEFAAPIHVSNVMIADPKSGKPSRVGTKEVGGKRVRIAKKSGVEI</sequence>
<dbReference type="STRING" id="1802723.A2675_01975"/>
<accession>A0A1G2SB27</accession>
<comment type="function">
    <text evidence="5">One of the proteins that surrounds the polypeptide exit tunnel on the outside of the subunit.</text>
</comment>
<dbReference type="HAMAP" id="MF_01326_B">
    <property type="entry name" value="Ribosomal_uL24_B"/>
    <property type="match status" value="1"/>
</dbReference>
<evidence type="ECO:0000256" key="6">
    <source>
        <dbReference type="RuleBase" id="RU003477"/>
    </source>
</evidence>
<comment type="caution">
    <text evidence="9">The sequence shown here is derived from an EMBL/GenBank/DDBJ whole genome shotgun (WGS) entry which is preliminary data.</text>
</comment>
<keyword evidence="5" id="KW-0694">RNA-binding</keyword>
<feature type="region of interest" description="Disordered" evidence="7">
    <location>
        <begin position="70"/>
        <end position="89"/>
    </location>
</feature>
<comment type="similarity">
    <text evidence="1 5 6">Belongs to the universal ribosomal protein uL24 family.</text>
</comment>
<dbReference type="NCBIfam" id="TIGR01079">
    <property type="entry name" value="rplX_bact"/>
    <property type="match status" value="1"/>
</dbReference>
<evidence type="ECO:0000259" key="8">
    <source>
        <dbReference type="SMART" id="SM00739"/>
    </source>
</evidence>
<dbReference type="GO" id="GO:0019843">
    <property type="term" value="F:rRNA binding"/>
    <property type="evidence" value="ECO:0007669"/>
    <property type="project" value="UniProtKB-UniRule"/>
</dbReference>
<dbReference type="InterPro" id="IPR005825">
    <property type="entry name" value="Ribosomal_uL24_CS"/>
</dbReference>
<dbReference type="GO" id="GO:0006412">
    <property type="term" value="P:translation"/>
    <property type="evidence" value="ECO:0007669"/>
    <property type="project" value="UniProtKB-UniRule"/>
</dbReference>
<dbReference type="PANTHER" id="PTHR12903">
    <property type="entry name" value="MITOCHONDRIAL RIBOSOMAL PROTEIN L24"/>
    <property type="match status" value="1"/>
</dbReference>
<keyword evidence="5" id="KW-0699">rRNA-binding</keyword>